<evidence type="ECO:0000256" key="1">
    <source>
        <dbReference type="SAM" id="MobiDB-lite"/>
    </source>
</evidence>
<dbReference type="Gene3D" id="3.40.50.1110">
    <property type="entry name" value="SGNH hydrolase"/>
    <property type="match status" value="1"/>
</dbReference>
<dbReference type="SUPFAM" id="SSF52266">
    <property type="entry name" value="SGNH hydrolase"/>
    <property type="match status" value="1"/>
</dbReference>
<accession>A0A1W2LY09</accession>
<evidence type="ECO:0000313" key="3">
    <source>
        <dbReference type="Proteomes" id="UP000076660"/>
    </source>
</evidence>
<reference evidence="2 3" key="1">
    <citation type="submission" date="2016-12" db="EMBL/GenBank/DDBJ databases">
        <title>Amycolatopsis keratiniphila subsp. keratiniphila genome sequencing and assembly.</title>
        <authorList>
            <person name="Mayilraj S."/>
            <person name="Kaur N."/>
        </authorList>
    </citation>
    <scope>NUCLEOTIDE SEQUENCE [LARGE SCALE GENOMIC DNA]</scope>
    <source>
        <strain evidence="2 3">DSM 44409</strain>
    </source>
</reference>
<evidence type="ECO:0000313" key="2">
    <source>
        <dbReference type="EMBL" id="ONF71725.1"/>
    </source>
</evidence>
<dbReference type="Proteomes" id="UP000076660">
    <property type="component" value="Unassembled WGS sequence"/>
</dbReference>
<feature type="region of interest" description="Disordered" evidence="1">
    <location>
        <begin position="21"/>
        <end position="41"/>
    </location>
</feature>
<name>A0A1W2LY09_9PSEU</name>
<proteinExistence type="predicted"/>
<gene>
    <name evidence="2" type="ORF">AVR91_0211750</name>
</gene>
<sequence length="292" mass="30332">MSRIDATRPVWTLRRHGARLGRPLRHDRDTAARSPGHRGGRVGDMIKKSKIVVSLAAVALATAACSGESAPGPAGGTVAARSKVVLLGDSIAEGQSLPLGAAFAAGGAGFESLAAAGGGNVVGPFSEKNWEELPGQLAKAEPTVVIYQITTYDWGTQAEQKAAYGKLADTVSGAGAKLAFVSMPPIKVDDFYQPHMADLQRTAEVAKTVADGSGGKAVFLDATAVWGETYQQSKDGKADRSVDGIHTCPQGAARFTSWLLGKLTALLPGFTQPDPGAWANTGWSGDKRFQGC</sequence>
<dbReference type="AlphaFoldDB" id="A0A1W2LY09"/>
<evidence type="ECO:0008006" key="4">
    <source>
        <dbReference type="Google" id="ProtNLM"/>
    </source>
</evidence>
<organism evidence="2 3">
    <name type="scientific">Amycolatopsis keratiniphila subsp. keratiniphila</name>
    <dbReference type="NCBI Taxonomy" id="227715"/>
    <lineage>
        <taxon>Bacteria</taxon>
        <taxon>Bacillati</taxon>
        <taxon>Actinomycetota</taxon>
        <taxon>Actinomycetes</taxon>
        <taxon>Pseudonocardiales</taxon>
        <taxon>Pseudonocardiaceae</taxon>
        <taxon>Amycolatopsis</taxon>
        <taxon>Amycolatopsis japonica group</taxon>
    </lineage>
</organism>
<dbReference type="EMBL" id="LQMT02000012">
    <property type="protein sequence ID" value="ONF71725.1"/>
    <property type="molecule type" value="Genomic_DNA"/>
</dbReference>
<dbReference type="InterPro" id="IPR036514">
    <property type="entry name" value="SGNH_hydro_sf"/>
</dbReference>
<dbReference type="CDD" id="cd00229">
    <property type="entry name" value="SGNH_hydrolase"/>
    <property type="match status" value="1"/>
</dbReference>
<protein>
    <recommendedName>
        <fullName evidence="4">SGNH hydrolase-type esterase domain-containing protein</fullName>
    </recommendedName>
</protein>
<comment type="caution">
    <text evidence="2">The sequence shown here is derived from an EMBL/GenBank/DDBJ whole genome shotgun (WGS) entry which is preliminary data.</text>
</comment>